<evidence type="ECO:0000313" key="5">
    <source>
        <dbReference type="Proteomes" id="UP000283975"/>
    </source>
</evidence>
<dbReference type="Gene3D" id="3.40.1400.10">
    <property type="entry name" value="Sugar-phosphate isomerase, RpiB/LacA/LacB"/>
    <property type="match status" value="1"/>
</dbReference>
<dbReference type="EMBL" id="QSHZ01000018">
    <property type="protein sequence ID" value="RHC54900.1"/>
    <property type="molecule type" value="Genomic_DNA"/>
</dbReference>
<dbReference type="GeneID" id="23115352"/>
<comment type="similarity">
    <text evidence="1">Belongs to the LacAB/RpiB family.</text>
</comment>
<accession>A0A414ATM1</accession>
<dbReference type="PIRSF" id="PIRSF005384">
    <property type="entry name" value="RpiB_LacA_B"/>
    <property type="match status" value="1"/>
</dbReference>
<dbReference type="InterPro" id="IPR003500">
    <property type="entry name" value="RpiB_LacA_LacB"/>
</dbReference>
<dbReference type="GO" id="GO:0019316">
    <property type="term" value="P:D-allose catabolic process"/>
    <property type="evidence" value="ECO:0007669"/>
    <property type="project" value="TreeGrafter"/>
</dbReference>
<protein>
    <submittedName>
        <fullName evidence="4">Ribose 5-phosphate isomerase B</fullName>
        <ecNumber evidence="4">5.3.1.6</ecNumber>
    </submittedName>
</protein>
<keyword evidence="2 4" id="KW-0413">Isomerase</keyword>
<dbReference type="SUPFAM" id="SSF89623">
    <property type="entry name" value="Ribose/Galactose isomerase RpiB/AlsB"/>
    <property type="match status" value="1"/>
</dbReference>
<dbReference type="NCBIfam" id="TIGR01120">
    <property type="entry name" value="rpiB"/>
    <property type="match status" value="1"/>
</dbReference>
<dbReference type="Proteomes" id="UP000283975">
    <property type="component" value="Unassembled WGS sequence"/>
</dbReference>
<evidence type="ECO:0000256" key="3">
    <source>
        <dbReference type="PIRSR" id="PIRSR005384-1"/>
    </source>
</evidence>
<dbReference type="GO" id="GO:0004751">
    <property type="term" value="F:ribose-5-phosphate isomerase activity"/>
    <property type="evidence" value="ECO:0007669"/>
    <property type="project" value="UniProtKB-EC"/>
</dbReference>
<feature type="active site" description="Proton acceptor" evidence="3">
    <location>
        <position position="68"/>
    </location>
</feature>
<dbReference type="AlphaFoldDB" id="A0A414ATM1"/>
<comment type="caution">
    <text evidence="4">The sequence shown here is derived from an EMBL/GenBank/DDBJ whole genome shotgun (WGS) entry which is preliminary data.</text>
</comment>
<dbReference type="NCBIfam" id="TIGR00689">
    <property type="entry name" value="rpiB_lacA_lacB"/>
    <property type="match status" value="1"/>
</dbReference>
<reference evidence="4 5" key="1">
    <citation type="submission" date="2018-08" db="EMBL/GenBank/DDBJ databases">
        <title>A genome reference for cultivated species of the human gut microbiota.</title>
        <authorList>
            <person name="Zou Y."/>
            <person name="Xue W."/>
            <person name="Luo G."/>
        </authorList>
    </citation>
    <scope>NUCLEOTIDE SEQUENCE [LARGE SCALE GENOMIC DNA]</scope>
    <source>
        <strain evidence="4 5">AM35-14</strain>
    </source>
</reference>
<proteinExistence type="inferred from homology"/>
<evidence type="ECO:0000313" key="4">
    <source>
        <dbReference type="EMBL" id="RHC54900.1"/>
    </source>
</evidence>
<dbReference type="EC" id="5.3.1.6" evidence="4"/>
<dbReference type="Pfam" id="PF02502">
    <property type="entry name" value="LacAB_rpiB"/>
    <property type="match status" value="1"/>
</dbReference>
<dbReference type="NCBIfam" id="NF004051">
    <property type="entry name" value="PRK05571.1"/>
    <property type="match status" value="1"/>
</dbReference>
<dbReference type="PANTHER" id="PTHR30345">
    <property type="entry name" value="RIBOSE-5-PHOSPHATE ISOMERASE B"/>
    <property type="match status" value="1"/>
</dbReference>
<sequence>MLQKPIYIGNDHGGYELKQSIMEHLKKRGIAYIDTGSSTREIVRYPYYAAKIAGAVSRGEADRGILICSTGIGMSILANRFKGVRASLCTDTYMAKMTRAHNDSNVLCLGGKVIGELEALDILDAWLDTEYEAGRHSISLELIGEAEEHLSQPITPQQEELFHDFNR</sequence>
<organism evidence="4 5">
    <name type="scientific">Enterocloster bolteae</name>
    <dbReference type="NCBI Taxonomy" id="208479"/>
    <lineage>
        <taxon>Bacteria</taxon>
        <taxon>Bacillati</taxon>
        <taxon>Bacillota</taxon>
        <taxon>Clostridia</taxon>
        <taxon>Lachnospirales</taxon>
        <taxon>Lachnospiraceae</taxon>
        <taxon>Enterocloster</taxon>
    </lineage>
</organism>
<dbReference type="InterPro" id="IPR036569">
    <property type="entry name" value="RpiB_LacA_LacB_sf"/>
</dbReference>
<dbReference type="RefSeq" id="WP_002577096.1">
    <property type="nucleotide sequence ID" value="NZ_BAABZS010000001.1"/>
</dbReference>
<gene>
    <name evidence="4" type="primary">rpiB</name>
    <name evidence="4" type="ORF">DW839_17205</name>
</gene>
<dbReference type="PANTHER" id="PTHR30345:SF0">
    <property type="entry name" value="DNA DAMAGE-REPAIR_TOLERATION PROTEIN DRT102"/>
    <property type="match status" value="1"/>
</dbReference>
<dbReference type="GO" id="GO:0009052">
    <property type="term" value="P:pentose-phosphate shunt, non-oxidative branch"/>
    <property type="evidence" value="ECO:0007669"/>
    <property type="project" value="TreeGrafter"/>
</dbReference>
<name>A0A414ATM1_9FIRM</name>
<feature type="active site" description="Proton donor" evidence="3">
    <location>
        <position position="101"/>
    </location>
</feature>
<dbReference type="InterPro" id="IPR004785">
    <property type="entry name" value="RpiB"/>
</dbReference>
<evidence type="ECO:0000256" key="1">
    <source>
        <dbReference type="ARBA" id="ARBA00008754"/>
    </source>
</evidence>
<evidence type="ECO:0000256" key="2">
    <source>
        <dbReference type="ARBA" id="ARBA00023235"/>
    </source>
</evidence>